<protein>
    <recommendedName>
        <fullName evidence="4">DUF3575 domain-containing protein</fullName>
    </recommendedName>
</protein>
<proteinExistence type="predicted"/>
<feature type="signal peptide" evidence="1">
    <location>
        <begin position="1"/>
        <end position="18"/>
    </location>
</feature>
<comment type="caution">
    <text evidence="2">The sequence shown here is derived from an EMBL/GenBank/DDBJ whole genome shotgun (WGS) entry which is preliminary data.</text>
</comment>
<dbReference type="Proteomes" id="UP000004095">
    <property type="component" value="Unassembled WGS sequence"/>
</dbReference>
<feature type="chain" id="PRO_5002642394" description="DUF3575 domain-containing protein" evidence="1">
    <location>
        <begin position="19"/>
        <end position="191"/>
    </location>
</feature>
<dbReference type="eggNOG" id="ENOG5032V5E">
    <property type="taxonomic scope" value="Bacteria"/>
</dbReference>
<dbReference type="InterPro" id="IPR036709">
    <property type="entry name" value="Autotransporte_beta_dom_sf"/>
</dbReference>
<gene>
    <name evidence="2" type="ORF">M23134_03577</name>
</gene>
<accession>A1ZRM1</accession>
<dbReference type="InterPro" id="IPR021958">
    <property type="entry name" value="DUF3575"/>
</dbReference>
<sequence>MRKIAKVFTLLLVVVAFAAPSKSFAQDGKKNVFKVNLLSPIVGSYNFFYERALGSKTSLQLGAGFVSLTASGTGITGFSVTPEFRFYPSGNSPKGFYLAPFARYNSLSLTVTDNSGNEGKATLASMGGGLSVGYQWIFGDIVSLDLFAGPVFNASSNVTVETNGFTEDSFSTGSFSGGTGVRFGLTLGVAF</sequence>
<evidence type="ECO:0000313" key="3">
    <source>
        <dbReference type="Proteomes" id="UP000004095"/>
    </source>
</evidence>
<name>A1ZRM1_MICM2</name>
<dbReference type="OrthoDB" id="1118958at2"/>
<dbReference type="RefSeq" id="WP_004156495.1">
    <property type="nucleotide sequence ID" value="NZ_AAWS01000028.1"/>
</dbReference>
<evidence type="ECO:0008006" key="4">
    <source>
        <dbReference type="Google" id="ProtNLM"/>
    </source>
</evidence>
<keyword evidence="1" id="KW-0732">Signal</keyword>
<evidence type="ECO:0000313" key="2">
    <source>
        <dbReference type="EMBL" id="EAY26926.1"/>
    </source>
</evidence>
<reference evidence="2 3" key="1">
    <citation type="submission" date="2007-01" db="EMBL/GenBank/DDBJ databases">
        <authorList>
            <person name="Haygood M."/>
            <person name="Podell S."/>
            <person name="Anderson C."/>
            <person name="Hopkinson B."/>
            <person name="Roe K."/>
            <person name="Barbeau K."/>
            <person name="Gaasterland T."/>
            <person name="Ferriera S."/>
            <person name="Johnson J."/>
            <person name="Kravitz S."/>
            <person name="Beeson K."/>
            <person name="Sutton G."/>
            <person name="Rogers Y.-H."/>
            <person name="Friedman R."/>
            <person name="Frazier M."/>
            <person name="Venter J.C."/>
        </authorList>
    </citation>
    <scope>NUCLEOTIDE SEQUENCE [LARGE SCALE GENOMIC DNA]</scope>
    <source>
        <strain evidence="2 3">ATCC 23134</strain>
    </source>
</reference>
<dbReference type="Pfam" id="PF12099">
    <property type="entry name" value="DUF3575"/>
    <property type="match status" value="1"/>
</dbReference>
<dbReference type="EMBL" id="AAWS01000028">
    <property type="protein sequence ID" value="EAY26926.1"/>
    <property type="molecule type" value="Genomic_DNA"/>
</dbReference>
<dbReference type="SUPFAM" id="SSF103515">
    <property type="entry name" value="Autotransporter"/>
    <property type="match status" value="1"/>
</dbReference>
<organism evidence="2 3">
    <name type="scientific">Microscilla marina ATCC 23134</name>
    <dbReference type="NCBI Taxonomy" id="313606"/>
    <lineage>
        <taxon>Bacteria</taxon>
        <taxon>Pseudomonadati</taxon>
        <taxon>Bacteroidota</taxon>
        <taxon>Cytophagia</taxon>
        <taxon>Cytophagales</taxon>
        <taxon>Microscillaceae</taxon>
        <taxon>Microscilla</taxon>
    </lineage>
</organism>
<evidence type="ECO:0000256" key="1">
    <source>
        <dbReference type="SAM" id="SignalP"/>
    </source>
</evidence>
<dbReference type="AlphaFoldDB" id="A1ZRM1"/>
<keyword evidence="3" id="KW-1185">Reference proteome</keyword>